<dbReference type="PRINTS" id="PR00018">
    <property type="entry name" value="KRINGLE"/>
</dbReference>
<dbReference type="PANTHER" id="PTHR21636:SF2">
    <property type="entry name" value="PROTEIN DOK-7"/>
    <property type="match status" value="1"/>
</dbReference>
<feature type="compositionally biased region" description="Basic and acidic residues" evidence="13">
    <location>
        <begin position="1084"/>
        <end position="1100"/>
    </location>
</feature>
<dbReference type="PROSITE" id="PS50070">
    <property type="entry name" value="KRINGLE_2"/>
    <property type="match status" value="1"/>
</dbReference>
<feature type="region of interest" description="Disordered" evidence="13">
    <location>
        <begin position="751"/>
        <end position="771"/>
    </location>
</feature>
<feature type="compositionally biased region" description="Polar residues" evidence="13">
    <location>
        <begin position="872"/>
        <end position="884"/>
    </location>
</feature>
<keyword evidence="8 10" id="KW-1015">Disulfide bond</keyword>
<reference evidence="20 21" key="1">
    <citation type="journal article" date="2019" name="Genome Biol. Evol.">
        <title>Whole-Genome Sequencing of the Giant Devil Catfish, Bagarius yarrelli.</title>
        <authorList>
            <person name="Jiang W."/>
            <person name="Lv Y."/>
            <person name="Cheng L."/>
            <person name="Yang K."/>
            <person name="Chao B."/>
            <person name="Wang X."/>
            <person name="Li Y."/>
            <person name="Pan X."/>
            <person name="You X."/>
            <person name="Zhang Y."/>
            <person name="Yang J."/>
            <person name="Li J."/>
            <person name="Zhang X."/>
            <person name="Liu S."/>
            <person name="Sun C."/>
            <person name="Yang J."/>
            <person name="Shi Q."/>
        </authorList>
    </citation>
    <scope>NUCLEOTIDE SEQUENCE [LARGE SCALE GENOMIC DNA]</scope>
    <source>
        <strain evidence="20">JWS20170419001</strain>
        <tissue evidence="20">Muscle</tissue>
    </source>
</reference>
<dbReference type="InterPro" id="IPR018056">
    <property type="entry name" value="Kringle_CS"/>
</dbReference>
<dbReference type="SUPFAM" id="SSF50494">
    <property type="entry name" value="Trypsin-like serine proteases"/>
    <property type="match status" value="1"/>
</dbReference>
<comment type="caution">
    <text evidence="20">The sequence shown here is derived from an EMBL/GenBank/DDBJ whole genome shotgun (WGS) entry which is preliminary data.</text>
</comment>
<dbReference type="PROSITE" id="PS50240">
    <property type="entry name" value="TRYPSIN_DOM"/>
    <property type="match status" value="1"/>
</dbReference>
<dbReference type="GO" id="GO:0004252">
    <property type="term" value="F:serine-type endopeptidase activity"/>
    <property type="evidence" value="ECO:0007669"/>
    <property type="project" value="InterPro"/>
</dbReference>
<feature type="disulfide bond" evidence="10">
    <location>
        <begin position="257"/>
        <end position="266"/>
    </location>
</feature>
<dbReference type="PROSITE" id="PS51092">
    <property type="entry name" value="FN2_2"/>
    <property type="match status" value="1"/>
</dbReference>
<proteinExistence type="predicted"/>
<dbReference type="GO" id="GO:0019901">
    <property type="term" value="F:protein kinase binding"/>
    <property type="evidence" value="ECO:0007669"/>
    <property type="project" value="InterPro"/>
</dbReference>
<dbReference type="PROSITE" id="PS50026">
    <property type="entry name" value="EGF_3"/>
    <property type="match status" value="2"/>
</dbReference>
<dbReference type="Gene3D" id="2.10.10.10">
    <property type="entry name" value="Fibronectin, type II, collagen-binding"/>
    <property type="match status" value="1"/>
</dbReference>
<keyword evidence="6" id="KW-0677">Repeat</keyword>
<dbReference type="PROSITE" id="PS01253">
    <property type="entry name" value="FN1_1"/>
    <property type="match status" value="1"/>
</dbReference>
<dbReference type="InterPro" id="IPR000083">
    <property type="entry name" value="Fibronectin_type1"/>
</dbReference>
<dbReference type="InterPro" id="IPR011993">
    <property type="entry name" value="PH-like_dom_sf"/>
</dbReference>
<dbReference type="SUPFAM" id="SSF57196">
    <property type="entry name" value="EGF/Laminin"/>
    <property type="match status" value="1"/>
</dbReference>
<evidence type="ECO:0000259" key="16">
    <source>
        <dbReference type="PROSITE" id="PS50070"/>
    </source>
</evidence>
<dbReference type="Proteomes" id="UP000319801">
    <property type="component" value="Unassembled WGS sequence"/>
</dbReference>
<dbReference type="CDD" id="cd13165">
    <property type="entry name" value="PTB_DOK7"/>
    <property type="match status" value="1"/>
</dbReference>
<feature type="region of interest" description="Disordered" evidence="13">
    <location>
        <begin position="847"/>
        <end position="905"/>
    </location>
</feature>
<feature type="compositionally biased region" description="Basic and acidic residues" evidence="13">
    <location>
        <begin position="1112"/>
        <end position="1122"/>
    </location>
</feature>
<keyword evidence="4 11" id="KW-0420">Kringle</keyword>
<dbReference type="InterPro" id="IPR043504">
    <property type="entry name" value="Peptidase_S1_PA_chymotrypsin"/>
</dbReference>
<keyword evidence="3 10" id="KW-0245">EGF-like domain</keyword>
<dbReference type="PROSITE" id="PS01186">
    <property type="entry name" value="EGF_2"/>
    <property type="match status" value="1"/>
</dbReference>
<feature type="disulfide bond" evidence="10">
    <location>
        <begin position="176"/>
        <end position="185"/>
    </location>
</feature>
<protein>
    <submittedName>
        <fullName evidence="20">Protein Dok-7</fullName>
    </submittedName>
</protein>
<dbReference type="SMART" id="SM00181">
    <property type="entry name" value="EGF"/>
    <property type="match status" value="2"/>
</dbReference>
<feature type="compositionally biased region" description="Low complexity" evidence="13">
    <location>
        <begin position="885"/>
        <end position="899"/>
    </location>
</feature>
<keyword evidence="7" id="KW-0865">Zymogen</keyword>
<dbReference type="InterPro" id="IPR000742">
    <property type="entry name" value="EGF"/>
</dbReference>
<dbReference type="CDD" id="cd00108">
    <property type="entry name" value="KR"/>
    <property type="match status" value="1"/>
</dbReference>
<dbReference type="InterPro" id="IPR037746">
    <property type="entry name" value="Dok-7"/>
</dbReference>
<evidence type="ECO:0000256" key="4">
    <source>
        <dbReference type="ARBA" id="ARBA00022572"/>
    </source>
</evidence>
<dbReference type="GO" id="GO:0007528">
    <property type="term" value="P:neuromuscular junction development"/>
    <property type="evidence" value="ECO:0007669"/>
    <property type="project" value="TreeGrafter"/>
</dbReference>
<evidence type="ECO:0000259" key="15">
    <source>
        <dbReference type="PROSITE" id="PS50026"/>
    </source>
</evidence>
<dbReference type="InterPro" id="IPR000001">
    <property type="entry name" value="Kringle"/>
</dbReference>
<dbReference type="CDD" id="cd00054">
    <property type="entry name" value="EGF_CA"/>
    <property type="match status" value="2"/>
</dbReference>
<feature type="disulfide bond" evidence="10">
    <location>
        <begin position="238"/>
        <end position="255"/>
    </location>
</feature>
<dbReference type="InterPro" id="IPR038178">
    <property type="entry name" value="Kringle_sf"/>
</dbReference>
<dbReference type="Gene3D" id="2.30.29.30">
    <property type="entry name" value="Pleckstrin-homology domain (PH domain)/Phosphotyrosine-binding domain (PTB)"/>
    <property type="match status" value="2"/>
</dbReference>
<dbReference type="Pfam" id="PF00051">
    <property type="entry name" value="Kringle"/>
    <property type="match status" value="1"/>
</dbReference>
<evidence type="ECO:0000313" key="21">
    <source>
        <dbReference type="Proteomes" id="UP000319801"/>
    </source>
</evidence>
<dbReference type="Gene3D" id="2.10.25.10">
    <property type="entry name" value="Laminin"/>
    <property type="match status" value="2"/>
</dbReference>
<dbReference type="Pfam" id="PF00040">
    <property type="entry name" value="fn2"/>
    <property type="match status" value="1"/>
</dbReference>
<dbReference type="GO" id="GO:0005576">
    <property type="term" value="C:extracellular region"/>
    <property type="evidence" value="ECO:0007669"/>
    <property type="project" value="UniProtKB-SubCell"/>
</dbReference>
<feature type="domain" description="EGF-like" evidence="15">
    <location>
        <begin position="229"/>
        <end position="267"/>
    </location>
</feature>
<dbReference type="SUPFAM" id="SSF57440">
    <property type="entry name" value="Kringle-like"/>
    <property type="match status" value="2"/>
</dbReference>
<dbReference type="EMBL" id="VCAZ01000150">
    <property type="protein sequence ID" value="TSY83944.1"/>
    <property type="molecule type" value="Genomic_DNA"/>
</dbReference>
<dbReference type="SMART" id="SM00130">
    <property type="entry name" value="KR"/>
    <property type="match status" value="1"/>
</dbReference>
<name>A0A556V7X7_BAGYA</name>
<comment type="subcellular location">
    <subcellularLocation>
        <location evidence="1">Secreted</location>
    </subcellularLocation>
</comment>
<dbReference type="SMART" id="SM00020">
    <property type="entry name" value="Tryp_SPc"/>
    <property type="match status" value="1"/>
</dbReference>
<feature type="region of interest" description="Disordered" evidence="13">
    <location>
        <begin position="956"/>
        <end position="1003"/>
    </location>
</feature>
<dbReference type="InterPro" id="IPR036943">
    <property type="entry name" value="FN_type2_sf"/>
</dbReference>
<dbReference type="PROSITE" id="PS00134">
    <property type="entry name" value="TRYPSIN_HIS"/>
    <property type="match status" value="1"/>
</dbReference>
<evidence type="ECO:0000256" key="14">
    <source>
        <dbReference type="SAM" id="SignalP"/>
    </source>
</evidence>
<organism evidence="20 21">
    <name type="scientific">Bagarius yarrelli</name>
    <name type="common">Goonch</name>
    <name type="synonym">Bagrus yarrelli</name>
    <dbReference type="NCBI Taxonomy" id="175774"/>
    <lineage>
        <taxon>Eukaryota</taxon>
        <taxon>Metazoa</taxon>
        <taxon>Chordata</taxon>
        <taxon>Craniata</taxon>
        <taxon>Vertebrata</taxon>
        <taxon>Euteleostomi</taxon>
        <taxon>Actinopterygii</taxon>
        <taxon>Neopterygii</taxon>
        <taxon>Teleostei</taxon>
        <taxon>Ostariophysi</taxon>
        <taxon>Siluriformes</taxon>
        <taxon>Sisoridae</taxon>
        <taxon>Sisorinae</taxon>
        <taxon>Bagarius</taxon>
    </lineage>
</organism>
<feature type="domain" description="EGF-like" evidence="15">
    <location>
        <begin position="148"/>
        <end position="186"/>
    </location>
</feature>
<feature type="domain" description="Peptidase S1" evidence="17">
    <location>
        <begin position="394"/>
        <end position="640"/>
    </location>
</feature>
<keyword evidence="2" id="KW-0964">Secreted</keyword>
<dbReference type="PROSITE" id="PS00022">
    <property type="entry name" value="EGF_1"/>
    <property type="match status" value="2"/>
</dbReference>
<evidence type="ECO:0000256" key="10">
    <source>
        <dbReference type="PROSITE-ProRule" id="PRU00076"/>
    </source>
</evidence>
<feature type="disulfide bond" evidence="10">
    <location>
        <begin position="157"/>
        <end position="174"/>
    </location>
</feature>
<dbReference type="AlphaFoldDB" id="A0A556V7X7"/>
<evidence type="ECO:0000256" key="8">
    <source>
        <dbReference type="ARBA" id="ARBA00023157"/>
    </source>
</evidence>
<evidence type="ECO:0000256" key="7">
    <source>
        <dbReference type="ARBA" id="ARBA00023145"/>
    </source>
</evidence>
<dbReference type="InterPro" id="IPR009003">
    <property type="entry name" value="Peptidase_S1_PA"/>
</dbReference>
<evidence type="ECO:0000256" key="1">
    <source>
        <dbReference type="ARBA" id="ARBA00004613"/>
    </source>
</evidence>
<dbReference type="CDD" id="cd00062">
    <property type="entry name" value="FN2"/>
    <property type="match status" value="1"/>
</dbReference>
<feature type="region of interest" description="Disordered" evidence="13">
    <location>
        <begin position="789"/>
        <end position="821"/>
    </location>
</feature>
<dbReference type="Pfam" id="PF00008">
    <property type="entry name" value="EGF"/>
    <property type="match status" value="1"/>
</dbReference>
<dbReference type="InterPro" id="IPR001254">
    <property type="entry name" value="Trypsin_dom"/>
</dbReference>
<dbReference type="SMART" id="SM00059">
    <property type="entry name" value="FN2"/>
    <property type="match status" value="1"/>
</dbReference>
<keyword evidence="21" id="KW-1185">Reference proteome</keyword>
<dbReference type="FunFam" id="2.40.20.10:FF:000016">
    <property type="entry name" value="Coagulation factor XII"/>
    <property type="match status" value="1"/>
</dbReference>
<sequence length="1226" mass="134977">MVVLEWSELARLFVSCLTCWTLLQLGAREVRTHKQPPGVKNFTSTQPVTAGQKVLTIEGRECKFPFRLGGKLYHQCITLSSGRRWCSLTNNFDRDMKWGYCSSRTRLFNSKENSLSLLTYTKQRKDRITQCTNMNAVVGIYAFHSISTHNLCNPNPCKNGGACTAVPYRRSFQCVCPDAFTGANCEMKKCYEPLHLKHYGIGEVWGRIHLRNVEQCTCGRDGMSCKPTRYRECLTNPCENEGTCRVIKTTREAVCACRPGYRGPYCNISPDEKCYKESGVQYRGTANTTLSGAPCLPWSSDLMYNELSVDTVNDASQRGLGDHAFCRNPDNDKKPWCYTMNNGVISWEYCEVLSCSKVLTSRKAPIPTSLPTPVARLKSTCGRSQPKRVPRGRILGGTSAMAGSHPWMAALYIGNEFCAGSLISSCWIVSAAHCFLRNPLLSAVRVVLGQHVFNDSSSNTQVHSIEKCFFYEQYNQFSPTVHDIEGNSYSALTEGNVRLIPDEKCSSPEVYGSEVREGMLCAGSNSCVDACQRVRRLSAAPPVILKGDPQLFRSHERRKMTDSSVAEGHVKVRDGKKANCLVLLVSKERGVKERSSVVLEHICGLEAGESSEGVAYVLTILSLNQIVQLGFDSKEALLAWDLRLRYYLGEVHSFKVTVLPGTKLETGPSTLHLCNNLLVISRDVPPVISGQWNLLDLRRYGPVPNGFVFEGGTRCGYWAGVFFVSSAEGEQISFLFDCIVRGISPSRGPFGIKPLLPEPSTSAESAEQRLNQEAEALEKRLSLLSHNTASSSSFSSSVTGDDRSISGSSDSETSQSDSSIGSRLTLWVEPVPTITAESAKKTSLGAEKLINPAKGPKLPAKPTLSRRLQEVGRQSSSDSGIATESHSSYSGSFSSYTGSLDTESPREEYGTLLSLPPFSSHKKQQCTCPVSHTHEYQVPSSLRYLYDTPRSLLEEVRDQKDATTSKQTQEAVKGQTEAMAGACSVSESPRDSVSQGSSSTDTHSDCLICCPHLTSSRMLFTTCPICGGLKESAGTQEYFQFVQYRSASSWKLTAETPSENKNKTFLDTVTFQPSLHLSNGETAVGDKKQRSHEERRRMDPAYEFMEGPATDRSLESDDKSRYEPMSSSGQQRGIDESGDDSGLSQRPKGGVTYVNIPVSPTPKKQLHYMELELQEHSGTVLGKGTTKYAQIDITATETAHRVGTQHALGREAGLQKLEQWKKGGAP</sequence>
<keyword evidence="9" id="KW-0325">Glycoprotein</keyword>
<feature type="signal peptide" evidence="14">
    <location>
        <begin position="1"/>
        <end position="32"/>
    </location>
</feature>
<dbReference type="GO" id="GO:0006508">
    <property type="term" value="P:proteolysis"/>
    <property type="evidence" value="ECO:0007669"/>
    <property type="project" value="InterPro"/>
</dbReference>
<dbReference type="CDD" id="cd00061">
    <property type="entry name" value="FN1"/>
    <property type="match status" value="1"/>
</dbReference>
<dbReference type="InterPro" id="IPR018114">
    <property type="entry name" value="TRYPSIN_HIS"/>
</dbReference>
<feature type="compositionally biased region" description="Polar residues" evidence="13">
    <location>
        <begin position="985"/>
        <end position="1001"/>
    </location>
</feature>
<evidence type="ECO:0000256" key="6">
    <source>
        <dbReference type="ARBA" id="ARBA00022737"/>
    </source>
</evidence>
<feature type="compositionally biased region" description="Low complexity" evidence="13">
    <location>
        <begin position="805"/>
        <end position="821"/>
    </location>
</feature>
<evidence type="ECO:0000256" key="11">
    <source>
        <dbReference type="PROSITE-ProRule" id="PRU00121"/>
    </source>
</evidence>
<dbReference type="Gene3D" id="2.40.10.10">
    <property type="entry name" value="Trypsin-like serine proteases"/>
    <property type="match status" value="1"/>
</dbReference>
<evidence type="ECO:0000256" key="5">
    <source>
        <dbReference type="ARBA" id="ARBA00022729"/>
    </source>
</evidence>
<feature type="domain" description="Kringle" evidence="16">
    <location>
        <begin position="273"/>
        <end position="355"/>
    </location>
</feature>
<dbReference type="PROSITE" id="PS00021">
    <property type="entry name" value="KRINGLE_1"/>
    <property type="match status" value="1"/>
</dbReference>
<feature type="domain" description="Fibronectin type-II" evidence="19">
    <location>
        <begin position="57"/>
        <end position="103"/>
    </location>
</feature>
<dbReference type="SMART" id="SM01244">
    <property type="entry name" value="IRS"/>
    <property type="match status" value="1"/>
</dbReference>
<evidence type="ECO:0000256" key="9">
    <source>
        <dbReference type="ARBA" id="ARBA00023180"/>
    </source>
</evidence>
<gene>
    <name evidence="20" type="ORF">Baya_13881</name>
</gene>
<dbReference type="PANTHER" id="PTHR21636">
    <property type="entry name" value="PROTEIN DOK-7"/>
    <property type="match status" value="1"/>
</dbReference>
<dbReference type="SMART" id="SM00058">
    <property type="entry name" value="FN1"/>
    <property type="match status" value="1"/>
</dbReference>
<evidence type="ECO:0000259" key="17">
    <source>
        <dbReference type="PROSITE" id="PS50240"/>
    </source>
</evidence>
<evidence type="ECO:0000256" key="13">
    <source>
        <dbReference type="SAM" id="MobiDB-lite"/>
    </source>
</evidence>
<keyword evidence="5 14" id="KW-0732">Signal</keyword>
<evidence type="ECO:0000256" key="12">
    <source>
        <dbReference type="PROSITE-ProRule" id="PRU00479"/>
    </source>
</evidence>
<accession>A0A556V7X7</accession>
<dbReference type="InterPro" id="IPR037748">
    <property type="entry name" value="Dok-7_PTB"/>
</dbReference>
<evidence type="ECO:0000259" key="18">
    <source>
        <dbReference type="PROSITE" id="PS51091"/>
    </source>
</evidence>
<dbReference type="InterPro" id="IPR000562">
    <property type="entry name" value="FN_type2_dom"/>
</dbReference>
<feature type="region of interest" description="Disordered" evidence="13">
    <location>
        <begin position="1076"/>
        <end position="1158"/>
    </location>
</feature>
<evidence type="ECO:0000313" key="20">
    <source>
        <dbReference type="EMBL" id="TSY83944.1"/>
    </source>
</evidence>
<dbReference type="SUPFAM" id="SSF50729">
    <property type="entry name" value="PH domain-like"/>
    <property type="match status" value="1"/>
</dbReference>
<dbReference type="OrthoDB" id="9925451at2759"/>
<dbReference type="Pfam" id="PF00089">
    <property type="entry name" value="Trypsin"/>
    <property type="match status" value="1"/>
</dbReference>
<evidence type="ECO:0000256" key="3">
    <source>
        <dbReference type="ARBA" id="ARBA00022536"/>
    </source>
</evidence>
<evidence type="ECO:0000259" key="19">
    <source>
        <dbReference type="PROSITE" id="PS51092"/>
    </source>
</evidence>
<dbReference type="InterPro" id="IPR013806">
    <property type="entry name" value="Kringle-like"/>
</dbReference>
<feature type="chain" id="PRO_5021973226" evidence="14">
    <location>
        <begin position="33"/>
        <end position="1226"/>
    </location>
</feature>
<comment type="caution">
    <text evidence="12">Lacks conserved residue(s) required for the propagation of feature annotation.</text>
</comment>
<evidence type="ECO:0000256" key="2">
    <source>
        <dbReference type="ARBA" id="ARBA00022525"/>
    </source>
</evidence>
<dbReference type="Gene3D" id="2.40.20.10">
    <property type="entry name" value="Plasminogen Kringle 4"/>
    <property type="match status" value="1"/>
</dbReference>
<feature type="domain" description="Fibronectin type-I" evidence="18">
    <location>
        <begin position="188"/>
        <end position="228"/>
    </location>
</feature>
<dbReference type="PROSITE" id="PS51091">
    <property type="entry name" value="FN1_2"/>
    <property type="match status" value="1"/>
</dbReference>